<sequence length="71" mass="7034">MNAIAPGATATDFGGGSLRDDAAVRQHIGSVTALGHVGEPDDVGAAMATVLGDGMRWVTGQRIEASGGQAL</sequence>
<gene>
    <name evidence="1" type="ORF">GCM10025868_25240</name>
</gene>
<evidence type="ECO:0000313" key="2">
    <source>
        <dbReference type="Proteomes" id="UP001157017"/>
    </source>
</evidence>
<organism evidence="1 2">
    <name type="scientific">Angustibacter aerolatus</name>
    <dbReference type="NCBI Taxonomy" id="1162965"/>
    <lineage>
        <taxon>Bacteria</taxon>
        <taxon>Bacillati</taxon>
        <taxon>Actinomycetota</taxon>
        <taxon>Actinomycetes</taxon>
        <taxon>Kineosporiales</taxon>
        <taxon>Kineosporiaceae</taxon>
    </lineage>
</organism>
<evidence type="ECO:0000313" key="1">
    <source>
        <dbReference type="EMBL" id="GMA87274.1"/>
    </source>
</evidence>
<dbReference type="InterPro" id="IPR036291">
    <property type="entry name" value="NAD(P)-bd_dom_sf"/>
</dbReference>
<reference evidence="2" key="1">
    <citation type="journal article" date="2019" name="Int. J. Syst. Evol. Microbiol.">
        <title>The Global Catalogue of Microorganisms (GCM) 10K type strain sequencing project: providing services to taxonomists for standard genome sequencing and annotation.</title>
        <authorList>
            <consortium name="The Broad Institute Genomics Platform"/>
            <consortium name="The Broad Institute Genome Sequencing Center for Infectious Disease"/>
            <person name="Wu L."/>
            <person name="Ma J."/>
        </authorList>
    </citation>
    <scope>NUCLEOTIDE SEQUENCE [LARGE SCALE GENOMIC DNA]</scope>
    <source>
        <strain evidence="2">NBRC 108730</strain>
    </source>
</reference>
<protein>
    <submittedName>
        <fullName evidence="1">Uncharacterized protein</fullName>
    </submittedName>
</protein>
<proteinExistence type="predicted"/>
<accession>A0ABQ6JJH8</accession>
<name>A0ABQ6JJH8_9ACTN</name>
<dbReference type="Proteomes" id="UP001157017">
    <property type="component" value="Unassembled WGS sequence"/>
</dbReference>
<keyword evidence="2" id="KW-1185">Reference proteome</keyword>
<dbReference type="InterPro" id="IPR002347">
    <property type="entry name" value="SDR_fam"/>
</dbReference>
<comment type="caution">
    <text evidence="1">The sequence shown here is derived from an EMBL/GenBank/DDBJ whole genome shotgun (WGS) entry which is preliminary data.</text>
</comment>
<dbReference type="EMBL" id="BSUZ01000001">
    <property type="protein sequence ID" value="GMA87274.1"/>
    <property type="molecule type" value="Genomic_DNA"/>
</dbReference>
<dbReference type="Gene3D" id="3.40.50.720">
    <property type="entry name" value="NAD(P)-binding Rossmann-like Domain"/>
    <property type="match status" value="1"/>
</dbReference>
<dbReference type="SUPFAM" id="SSF51735">
    <property type="entry name" value="NAD(P)-binding Rossmann-fold domains"/>
    <property type="match status" value="1"/>
</dbReference>
<dbReference type="Pfam" id="PF13561">
    <property type="entry name" value="adh_short_C2"/>
    <property type="match status" value="1"/>
</dbReference>